<dbReference type="PANTHER" id="PTHR48106:SF13">
    <property type="entry name" value="QUINONE OXIDOREDUCTASE-RELATED"/>
    <property type="match status" value="1"/>
</dbReference>
<evidence type="ECO:0000313" key="4">
    <source>
        <dbReference type="EMBL" id="MBE1485498.1"/>
    </source>
</evidence>
<comment type="caution">
    <text evidence="4">The sequence shown here is derived from an EMBL/GenBank/DDBJ whole genome shotgun (WGS) entry which is preliminary data.</text>
</comment>
<dbReference type="SUPFAM" id="SSF51735">
    <property type="entry name" value="NAD(P)-binding Rossmann-fold domains"/>
    <property type="match status" value="1"/>
</dbReference>
<dbReference type="Pfam" id="PF08240">
    <property type="entry name" value="ADH_N"/>
    <property type="match status" value="1"/>
</dbReference>
<dbReference type="InterPro" id="IPR020843">
    <property type="entry name" value="ER"/>
</dbReference>
<dbReference type="GO" id="GO:0070402">
    <property type="term" value="F:NADPH binding"/>
    <property type="evidence" value="ECO:0007669"/>
    <property type="project" value="TreeGrafter"/>
</dbReference>
<evidence type="ECO:0000256" key="2">
    <source>
        <dbReference type="ARBA" id="ARBA00023002"/>
    </source>
</evidence>
<organism evidence="4 5">
    <name type="scientific">Plantactinospora soyae</name>
    <dbReference type="NCBI Taxonomy" id="1544732"/>
    <lineage>
        <taxon>Bacteria</taxon>
        <taxon>Bacillati</taxon>
        <taxon>Actinomycetota</taxon>
        <taxon>Actinomycetes</taxon>
        <taxon>Micromonosporales</taxon>
        <taxon>Micromonosporaceae</taxon>
        <taxon>Plantactinospora</taxon>
    </lineage>
</organism>
<gene>
    <name evidence="4" type="ORF">H4W31_001136</name>
</gene>
<dbReference type="GO" id="GO:0035925">
    <property type="term" value="F:mRNA 3'-UTR AU-rich region binding"/>
    <property type="evidence" value="ECO:0007669"/>
    <property type="project" value="TreeGrafter"/>
</dbReference>
<dbReference type="Gene3D" id="3.40.50.720">
    <property type="entry name" value="NAD(P)-binding Rossmann-like Domain"/>
    <property type="match status" value="1"/>
</dbReference>
<dbReference type="GO" id="GO:0003960">
    <property type="term" value="F:quinone reductase (NADPH) activity"/>
    <property type="evidence" value="ECO:0007669"/>
    <property type="project" value="UniProtKB-EC"/>
</dbReference>
<dbReference type="GO" id="GO:0005829">
    <property type="term" value="C:cytosol"/>
    <property type="evidence" value="ECO:0007669"/>
    <property type="project" value="TreeGrafter"/>
</dbReference>
<dbReference type="EMBL" id="JADBEB010000001">
    <property type="protein sequence ID" value="MBE1485498.1"/>
    <property type="molecule type" value="Genomic_DNA"/>
</dbReference>
<keyword evidence="2 4" id="KW-0560">Oxidoreductase</keyword>
<dbReference type="RefSeq" id="WP_192765677.1">
    <property type="nucleotide sequence ID" value="NZ_JADBEB010000001.1"/>
</dbReference>
<evidence type="ECO:0000259" key="3">
    <source>
        <dbReference type="SMART" id="SM00829"/>
    </source>
</evidence>
<keyword evidence="5" id="KW-1185">Reference proteome</keyword>
<accession>A0A927M4V0</accession>
<dbReference type="EC" id="1.6.5.5" evidence="4"/>
<dbReference type="InterPro" id="IPR047618">
    <property type="entry name" value="QOR-like"/>
</dbReference>
<dbReference type="Gene3D" id="3.90.180.10">
    <property type="entry name" value="Medium-chain alcohol dehydrogenases, catalytic domain"/>
    <property type="match status" value="1"/>
</dbReference>
<dbReference type="PANTHER" id="PTHR48106">
    <property type="entry name" value="QUINONE OXIDOREDUCTASE PIG3-RELATED"/>
    <property type="match status" value="1"/>
</dbReference>
<dbReference type="SMART" id="SM00829">
    <property type="entry name" value="PKS_ER"/>
    <property type="match status" value="1"/>
</dbReference>
<feature type="domain" description="Enoyl reductase (ER)" evidence="3">
    <location>
        <begin position="10"/>
        <end position="320"/>
    </location>
</feature>
<dbReference type="Pfam" id="PF00107">
    <property type="entry name" value="ADH_zinc_N"/>
    <property type="match status" value="1"/>
</dbReference>
<reference evidence="4" key="1">
    <citation type="submission" date="2020-10" db="EMBL/GenBank/DDBJ databases">
        <title>Sequencing the genomes of 1000 actinobacteria strains.</title>
        <authorList>
            <person name="Klenk H.-P."/>
        </authorList>
    </citation>
    <scope>NUCLEOTIDE SEQUENCE</scope>
    <source>
        <strain evidence="4">DSM 46832</strain>
    </source>
</reference>
<dbReference type="SUPFAM" id="SSF50129">
    <property type="entry name" value="GroES-like"/>
    <property type="match status" value="1"/>
</dbReference>
<dbReference type="InterPro" id="IPR011032">
    <property type="entry name" value="GroES-like_sf"/>
</dbReference>
<dbReference type="Proteomes" id="UP000649753">
    <property type="component" value="Unassembled WGS sequence"/>
</dbReference>
<dbReference type="InterPro" id="IPR013154">
    <property type="entry name" value="ADH-like_N"/>
</dbReference>
<dbReference type="InterPro" id="IPR013149">
    <property type="entry name" value="ADH-like_C"/>
</dbReference>
<dbReference type="InterPro" id="IPR036291">
    <property type="entry name" value="NAD(P)-bd_dom_sf"/>
</dbReference>
<proteinExistence type="predicted"/>
<dbReference type="CDD" id="cd05286">
    <property type="entry name" value="QOR2"/>
    <property type="match status" value="1"/>
</dbReference>
<evidence type="ECO:0000313" key="5">
    <source>
        <dbReference type="Proteomes" id="UP000649753"/>
    </source>
</evidence>
<evidence type="ECO:0000256" key="1">
    <source>
        <dbReference type="ARBA" id="ARBA00022857"/>
    </source>
</evidence>
<dbReference type="AlphaFoldDB" id="A0A927M4V0"/>
<protein>
    <submittedName>
        <fullName evidence="4">NADPH2:quinone reductase</fullName>
        <ecNumber evidence="4">1.6.5.5</ecNumber>
    </submittedName>
</protein>
<name>A0A927M4V0_9ACTN</name>
<keyword evidence="1" id="KW-0521">NADP</keyword>
<sequence>MRVVQLRQHGGPEVLEVMEVPAPKAGAGQLLVDVAAVGVNFADVYQRQGVAPYAADLPAVPGQEGAGTVAALGPGVEGFAEGDRVAWMGVPGSYAEQVLVPADRAVPVPEGVDFPAAAAVMTQGLTAHYLSHTTHPVAAGEVVVVHAAAGGVGLLLTQLVKIRGGVVVATTSSDAKADLARQAGADHTARYDNFAEVVRGVTGGAGAAVVYDGVGRATFDDSLAALRLRGLIVAYGTSSGSLPPLDTERLASGGSLYLTRPTLPQHVASRADLLGRSGDLFEWLAAGRLSIRIGATYPLGDAARAHADLEGRRTSGKLLLLPR</sequence>